<dbReference type="RefSeq" id="XP_004445671.1">
    <property type="nucleotide sequence ID" value="XM_004445614.1"/>
</dbReference>
<evidence type="ECO:0000313" key="2">
    <source>
        <dbReference type="Proteomes" id="UP000001261"/>
    </source>
</evidence>
<reference evidence="2" key="2">
    <citation type="journal article" date="2010" name="Genome Res.">
        <title>Population genomic sequencing of Coccidioides fungi reveals recent hybridization and transposon control.</title>
        <authorList>
            <person name="Neafsey D.E."/>
            <person name="Barker B.M."/>
            <person name="Sharpton T.J."/>
            <person name="Stajich J.E."/>
            <person name="Park D.J."/>
            <person name="Whiston E."/>
            <person name="Hung C.-Y."/>
            <person name="McMahan C."/>
            <person name="White J."/>
            <person name="Sykes S."/>
            <person name="Heiman D."/>
            <person name="Young S."/>
            <person name="Zeng Q."/>
            <person name="Abouelleil A."/>
            <person name="Aftuck L."/>
            <person name="Bessette D."/>
            <person name="Brown A."/>
            <person name="FitzGerald M."/>
            <person name="Lui A."/>
            <person name="Macdonald J.P."/>
            <person name="Priest M."/>
            <person name="Orbach M.J."/>
            <person name="Galgiani J.N."/>
            <person name="Kirkland T.N."/>
            <person name="Cole G.T."/>
            <person name="Birren B.W."/>
            <person name="Henn M.R."/>
            <person name="Taylor J.W."/>
            <person name="Rounsley S.D."/>
        </authorList>
    </citation>
    <scope>GENOME REANNOTATION</scope>
    <source>
        <strain evidence="2">RS</strain>
    </source>
</reference>
<reference evidence="2" key="1">
    <citation type="journal article" date="2009" name="Genome Res.">
        <title>Comparative genomic analyses of the human fungal pathogens Coccidioides and their relatives.</title>
        <authorList>
            <person name="Sharpton T.J."/>
            <person name="Stajich J.E."/>
            <person name="Rounsley S.D."/>
            <person name="Gardner M.J."/>
            <person name="Wortman J.R."/>
            <person name="Jordar V.S."/>
            <person name="Maiti R."/>
            <person name="Kodira C.D."/>
            <person name="Neafsey D.E."/>
            <person name="Zeng Q."/>
            <person name="Hung C.-Y."/>
            <person name="McMahan C."/>
            <person name="Muszewska A."/>
            <person name="Grynberg M."/>
            <person name="Mandel M.A."/>
            <person name="Kellner E.M."/>
            <person name="Barker B.M."/>
            <person name="Galgiani J.N."/>
            <person name="Orbach M.J."/>
            <person name="Kirkland T.N."/>
            <person name="Cole G.T."/>
            <person name="Henn M.R."/>
            <person name="Birren B.W."/>
            <person name="Taylor J.W."/>
        </authorList>
    </citation>
    <scope>NUCLEOTIDE SEQUENCE [LARGE SCALE GENOMIC DNA]</scope>
    <source>
        <strain evidence="2">RS</strain>
    </source>
</reference>
<dbReference type="KEGG" id="cim:CIMG_12692"/>
<dbReference type="AlphaFoldDB" id="A0A0D8JRP9"/>
<organism evidence="1 2">
    <name type="scientific">Coccidioides immitis (strain RS)</name>
    <name type="common">Valley fever fungus</name>
    <dbReference type="NCBI Taxonomy" id="246410"/>
    <lineage>
        <taxon>Eukaryota</taxon>
        <taxon>Fungi</taxon>
        <taxon>Dikarya</taxon>
        <taxon>Ascomycota</taxon>
        <taxon>Pezizomycotina</taxon>
        <taxon>Eurotiomycetes</taxon>
        <taxon>Eurotiomycetidae</taxon>
        <taxon>Onygenales</taxon>
        <taxon>Onygenaceae</taxon>
        <taxon>Coccidioides</taxon>
    </lineage>
</organism>
<dbReference type="OrthoDB" id="5979581at2759"/>
<dbReference type="Proteomes" id="UP000001261">
    <property type="component" value="Unassembled WGS sequence"/>
</dbReference>
<dbReference type="EMBL" id="GG704911">
    <property type="protein sequence ID" value="KJF60030.1"/>
    <property type="molecule type" value="Genomic_DNA"/>
</dbReference>
<dbReference type="VEuPathDB" id="FungiDB:CIMG_12692"/>
<accession>A0A0D8JRP9</accession>
<gene>
    <name evidence="1" type="ORF">CIMG_12692</name>
</gene>
<proteinExistence type="predicted"/>
<sequence length="108" mass="12268">MASAVNRIFKGRKTSYRLLEVLKEPSAYKAAIIPSSLLAFSRILVLAAKPYCSQGRTMGRTEFERRVDYLRGSPTKRKEEDEGKKEDEVCARHREDEDVYIVAAGDAR</sequence>
<keyword evidence="2" id="KW-1185">Reference proteome</keyword>
<protein>
    <submittedName>
        <fullName evidence="1">Uncharacterized protein</fullName>
    </submittedName>
</protein>
<dbReference type="InParanoid" id="A0A0D8JRP9"/>
<evidence type="ECO:0000313" key="1">
    <source>
        <dbReference type="EMBL" id="KJF60030.1"/>
    </source>
</evidence>
<dbReference type="GeneID" id="24164319"/>
<name>A0A0D8JRP9_COCIM</name>